<evidence type="ECO:0000256" key="2">
    <source>
        <dbReference type="SAM" id="Phobius"/>
    </source>
</evidence>
<gene>
    <name evidence="3" type="ORF">AU467_24115</name>
</gene>
<dbReference type="Proteomes" id="UP000053176">
    <property type="component" value="Unassembled WGS sequence"/>
</dbReference>
<evidence type="ECO:0000256" key="1">
    <source>
        <dbReference type="SAM" id="MobiDB-lite"/>
    </source>
</evidence>
<evidence type="ECO:0000313" key="3">
    <source>
        <dbReference type="EMBL" id="KUM25808.1"/>
    </source>
</evidence>
<keyword evidence="2" id="KW-1133">Transmembrane helix</keyword>
<evidence type="ECO:0008006" key="5">
    <source>
        <dbReference type="Google" id="ProtNLM"/>
    </source>
</evidence>
<dbReference type="EMBL" id="LPWA01000112">
    <property type="protein sequence ID" value="KUM25808.1"/>
    <property type="molecule type" value="Genomic_DNA"/>
</dbReference>
<feature type="region of interest" description="Disordered" evidence="1">
    <location>
        <begin position="83"/>
        <end position="107"/>
    </location>
</feature>
<dbReference type="OrthoDB" id="9815800at2"/>
<evidence type="ECO:0000313" key="4">
    <source>
        <dbReference type="Proteomes" id="UP000053176"/>
    </source>
</evidence>
<organism evidence="3 4">
    <name type="scientific">Rhizobium loti</name>
    <name type="common">Mesorhizobium loti</name>
    <dbReference type="NCBI Taxonomy" id="381"/>
    <lineage>
        <taxon>Bacteria</taxon>
        <taxon>Pseudomonadati</taxon>
        <taxon>Pseudomonadota</taxon>
        <taxon>Alphaproteobacteria</taxon>
        <taxon>Hyphomicrobiales</taxon>
        <taxon>Phyllobacteriaceae</taxon>
        <taxon>Mesorhizobium</taxon>
    </lineage>
</organism>
<dbReference type="AlphaFoldDB" id="A0A117N331"/>
<sequence length="107" mass="11360">MDGKTLARIVAVIFIALAVTATVVEMTRKQDKPGAAVLEAPAPSHGPLRDGLRRCQLLGEGALRDSGCLRLWTEQRDRFLGSKAPFVSSTSQPLPPLSPDANAPGAR</sequence>
<feature type="transmembrane region" description="Helical" evidence="2">
    <location>
        <begin position="6"/>
        <end position="24"/>
    </location>
</feature>
<accession>A0A117N331</accession>
<protein>
    <recommendedName>
        <fullName evidence="5">Conjugal transfer protein TrbK</fullName>
    </recommendedName>
</protein>
<name>A0A117N331_RHILI</name>
<dbReference type="Pfam" id="PF20084">
    <property type="entry name" value="TrbK"/>
    <property type="match status" value="1"/>
</dbReference>
<dbReference type="NCBIfam" id="TIGR04360">
    <property type="entry name" value="other_trbK"/>
    <property type="match status" value="1"/>
</dbReference>
<reference evidence="3 4" key="1">
    <citation type="submission" date="2015-12" db="EMBL/GenBank/DDBJ databases">
        <title>Draft genome sequence of Mesorhizobium sp. UFLA 01-765, a multitolerant efficient symbiont and plant-growth promoting strain isolated from Zn-mining soil using Leucaena leucocephala as a trap plant.</title>
        <authorList>
            <person name="Rangel W.M."/>
            <person name="Thijs S."/>
            <person name="Longatti S.M."/>
            <person name="Moreira F.M."/>
            <person name="Weyens N."/>
            <person name="Vangronsveld J."/>
            <person name="Van Hamme J.D."/>
            <person name="Bottos E.M."/>
            <person name="Rineau F."/>
        </authorList>
    </citation>
    <scope>NUCLEOTIDE SEQUENCE [LARGE SCALE GENOMIC DNA]</scope>
    <source>
        <strain evidence="3 4">UFLA 01-765</strain>
    </source>
</reference>
<comment type="caution">
    <text evidence="3">The sequence shown here is derived from an EMBL/GenBank/DDBJ whole genome shotgun (WGS) entry which is preliminary data.</text>
</comment>
<keyword evidence="2" id="KW-0812">Transmembrane</keyword>
<dbReference type="InterPro" id="IPR027587">
    <property type="entry name" value="TrbK"/>
</dbReference>
<proteinExistence type="predicted"/>
<keyword evidence="2" id="KW-0472">Membrane</keyword>